<reference evidence="2 3" key="1">
    <citation type="journal article" date="2019" name="Int. J. Syst. Evol. Microbiol.">
        <title>The Global Catalogue of Microorganisms (GCM) 10K type strain sequencing project: providing services to taxonomists for standard genome sequencing and annotation.</title>
        <authorList>
            <consortium name="The Broad Institute Genomics Platform"/>
            <consortium name="The Broad Institute Genome Sequencing Center for Infectious Disease"/>
            <person name="Wu L."/>
            <person name="Ma J."/>
        </authorList>
    </citation>
    <scope>NUCLEOTIDE SEQUENCE [LARGE SCALE GENOMIC DNA]</scope>
    <source>
        <strain evidence="2 3">JCM 4395</strain>
    </source>
</reference>
<proteinExistence type="predicted"/>
<evidence type="ECO:0000313" key="2">
    <source>
        <dbReference type="EMBL" id="GAA2513691.1"/>
    </source>
</evidence>
<dbReference type="CDD" id="cd00093">
    <property type="entry name" value="HTH_XRE"/>
    <property type="match status" value="1"/>
</dbReference>
<dbReference type="Gene3D" id="1.10.260.40">
    <property type="entry name" value="lambda repressor-like DNA-binding domains"/>
    <property type="match status" value="1"/>
</dbReference>
<dbReference type="Pfam" id="PF13560">
    <property type="entry name" value="HTH_31"/>
    <property type="match status" value="1"/>
</dbReference>
<sequence length="227" mass="24973">MSELIMGNERGGPQQAGVGALKPLAPDLPPAKRELAKALRALYRSTGLTVRQCARQCHLDASVVSRYLSGARIPPWEFVTALASGAPLNTHDLGLLLEQALQEDGGDAARIAMLHLQLAKKGREALAAQRRAKDLEEQVTQTQKELSTLQKKMKTEIEKLEKKILRARQELKHHEEDAQPTAALEAKLQVLEKEKAKKKGDLAFSRKTTITSWDGAYVGPDAFDCGY</sequence>
<organism evidence="2 3">
    <name type="scientific">Streptomyces longisporus</name>
    <dbReference type="NCBI Taxonomy" id="1948"/>
    <lineage>
        <taxon>Bacteria</taxon>
        <taxon>Bacillati</taxon>
        <taxon>Actinomycetota</taxon>
        <taxon>Actinomycetes</taxon>
        <taxon>Kitasatosporales</taxon>
        <taxon>Streptomycetaceae</taxon>
        <taxon>Streptomyces</taxon>
    </lineage>
</organism>
<accession>A0ABN3N612</accession>
<name>A0ABN3N612_STRLO</name>
<dbReference type="InterPro" id="IPR010982">
    <property type="entry name" value="Lambda_DNA-bd_dom_sf"/>
</dbReference>
<dbReference type="RefSeq" id="WP_344405115.1">
    <property type="nucleotide sequence ID" value="NZ_BAAASG010000019.1"/>
</dbReference>
<gene>
    <name evidence="2" type="ORF">GCM10010276_71950</name>
</gene>
<dbReference type="EMBL" id="BAAASG010000019">
    <property type="protein sequence ID" value="GAA2513691.1"/>
    <property type="molecule type" value="Genomic_DNA"/>
</dbReference>
<dbReference type="SUPFAM" id="SSF47413">
    <property type="entry name" value="lambda repressor-like DNA-binding domains"/>
    <property type="match status" value="1"/>
</dbReference>
<comment type="caution">
    <text evidence="2">The sequence shown here is derived from an EMBL/GenBank/DDBJ whole genome shotgun (WGS) entry which is preliminary data.</text>
</comment>
<dbReference type="InterPro" id="IPR001387">
    <property type="entry name" value="Cro/C1-type_HTH"/>
</dbReference>
<evidence type="ECO:0008006" key="4">
    <source>
        <dbReference type="Google" id="ProtNLM"/>
    </source>
</evidence>
<feature type="coiled-coil region" evidence="1">
    <location>
        <begin position="118"/>
        <end position="201"/>
    </location>
</feature>
<evidence type="ECO:0000313" key="3">
    <source>
        <dbReference type="Proteomes" id="UP001501777"/>
    </source>
</evidence>
<evidence type="ECO:0000256" key="1">
    <source>
        <dbReference type="SAM" id="Coils"/>
    </source>
</evidence>
<protein>
    <recommendedName>
        <fullName evidence="4">HTH cro/C1-type domain-containing protein</fullName>
    </recommendedName>
</protein>
<keyword evidence="3" id="KW-1185">Reference proteome</keyword>
<keyword evidence="1" id="KW-0175">Coiled coil</keyword>
<dbReference type="Proteomes" id="UP001501777">
    <property type="component" value="Unassembled WGS sequence"/>
</dbReference>